<organism evidence="1 2">
    <name type="scientific">Colletotrichum destructivum</name>
    <dbReference type="NCBI Taxonomy" id="34406"/>
    <lineage>
        <taxon>Eukaryota</taxon>
        <taxon>Fungi</taxon>
        <taxon>Dikarya</taxon>
        <taxon>Ascomycota</taxon>
        <taxon>Pezizomycotina</taxon>
        <taxon>Sordariomycetes</taxon>
        <taxon>Hypocreomycetidae</taxon>
        <taxon>Glomerellales</taxon>
        <taxon>Glomerellaceae</taxon>
        <taxon>Colletotrichum</taxon>
        <taxon>Colletotrichum destructivum species complex</taxon>
    </lineage>
</organism>
<keyword evidence="2" id="KW-1185">Reference proteome</keyword>
<evidence type="ECO:0000313" key="1">
    <source>
        <dbReference type="EMBL" id="WQF75102.1"/>
    </source>
</evidence>
<dbReference type="RefSeq" id="XP_062772326.1">
    <property type="nucleotide sequence ID" value="XM_062916275.1"/>
</dbReference>
<dbReference type="EMBL" id="CP137305">
    <property type="protein sequence ID" value="WQF75102.1"/>
    <property type="molecule type" value="Genomic_DNA"/>
</dbReference>
<dbReference type="KEGG" id="cdet:87936619"/>
<dbReference type="Proteomes" id="UP001322277">
    <property type="component" value="Chromosome 1"/>
</dbReference>
<dbReference type="AlphaFoldDB" id="A0AAX4HVD4"/>
<sequence length="285" mass="31366">MFIMDYEKSKSFGASSYPPSYMSDHQEAPAYQNPRFNYAATDSSTLVPATARFPPTFSCYGQWKWKQLYTLGPSSDEKLFAVSFDTKLFSKKQSLFLHGGSSDKAPIIATTSRKAHGWHDRATITLHRDNGDDQEIQFERPENTSWTKSEVRAFRIEVRKGVVEEFQWRTSHGDEIKELAGHSYGWKLVHMGRPQHGGGGGGKQSFGYTSDGHEVVAVLAHNMSWSMTKGYNFGFLGTGLTGIWGAEWETAAVISGFWLWHLALTKAGANSSSAAAGASAAAAAC</sequence>
<dbReference type="GeneID" id="87936619"/>
<protein>
    <submittedName>
        <fullName evidence="1">Uncharacterized protein</fullName>
    </submittedName>
</protein>
<gene>
    <name evidence="1" type="ORF">CDEST_00116</name>
</gene>
<evidence type="ECO:0000313" key="2">
    <source>
        <dbReference type="Proteomes" id="UP001322277"/>
    </source>
</evidence>
<reference evidence="2" key="1">
    <citation type="journal article" date="2023" name="bioRxiv">
        <title>Complete genome of the Medicago anthracnose fungus, Colletotrichum destructivum, reveals a mini-chromosome-like region within a core chromosome.</title>
        <authorList>
            <person name="Lapalu N."/>
            <person name="Simon A."/>
            <person name="Lu A."/>
            <person name="Plaumann P.-L."/>
            <person name="Amselem J."/>
            <person name="Pigne S."/>
            <person name="Auger A."/>
            <person name="Koch C."/>
            <person name="Dallery J.-F."/>
            <person name="O'Connell R.J."/>
        </authorList>
    </citation>
    <scope>NUCLEOTIDE SEQUENCE [LARGE SCALE GENOMIC DNA]</scope>
    <source>
        <strain evidence="2">CBS 520.97</strain>
    </source>
</reference>
<accession>A0AAX4HVD4</accession>
<proteinExistence type="predicted"/>
<name>A0AAX4HVD4_9PEZI</name>